<evidence type="ECO:0000256" key="11">
    <source>
        <dbReference type="RuleBase" id="RU004423"/>
    </source>
</evidence>
<dbReference type="SUPFAM" id="SSF81321">
    <property type="entry name" value="Family A G protein-coupled receptor-like"/>
    <property type="match status" value="1"/>
</dbReference>
<evidence type="ECO:0000256" key="9">
    <source>
        <dbReference type="ARBA" id="ARBA00023170"/>
    </source>
</evidence>
<organism evidence="14 15">
    <name type="scientific">Salvator merianae</name>
    <name type="common">Argentine black and white tegu</name>
    <name type="synonym">Tupinambis merianae</name>
    <dbReference type="NCBI Taxonomy" id="96440"/>
    <lineage>
        <taxon>Eukaryota</taxon>
        <taxon>Metazoa</taxon>
        <taxon>Chordata</taxon>
        <taxon>Craniata</taxon>
        <taxon>Vertebrata</taxon>
        <taxon>Euteleostomi</taxon>
        <taxon>Lepidosauria</taxon>
        <taxon>Squamata</taxon>
        <taxon>Bifurcata</taxon>
        <taxon>Unidentata</taxon>
        <taxon>Episquamata</taxon>
        <taxon>Laterata</taxon>
        <taxon>Teiioidea</taxon>
        <taxon>Teiidae</taxon>
        <taxon>Salvator</taxon>
    </lineage>
</organism>
<evidence type="ECO:0000256" key="6">
    <source>
        <dbReference type="ARBA" id="ARBA00022989"/>
    </source>
</evidence>
<keyword evidence="6 13" id="KW-1133">Transmembrane helix</keyword>
<evidence type="ECO:0000256" key="12">
    <source>
        <dbReference type="RuleBase" id="RU004424"/>
    </source>
</evidence>
<evidence type="ECO:0000313" key="14">
    <source>
        <dbReference type="Ensembl" id="ENSSMRP00000010329.1"/>
    </source>
</evidence>
<feature type="transmembrane region" description="Helical" evidence="13">
    <location>
        <begin position="260"/>
        <end position="284"/>
    </location>
</feature>
<evidence type="ECO:0000256" key="7">
    <source>
        <dbReference type="ARBA" id="ARBA00023040"/>
    </source>
</evidence>
<evidence type="ECO:0000256" key="5">
    <source>
        <dbReference type="ARBA" id="ARBA00022692"/>
    </source>
</evidence>
<reference evidence="14" key="1">
    <citation type="submission" date="2025-08" db="UniProtKB">
        <authorList>
            <consortium name="Ensembl"/>
        </authorList>
    </citation>
    <scope>IDENTIFICATION</scope>
</reference>
<dbReference type="Gene3D" id="1.20.1070.10">
    <property type="entry name" value="Rhodopsin 7-helix transmembrane proteins"/>
    <property type="match status" value="1"/>
</dbReference>
<evidence type="ECO:0000256" key="2">
    <source>
        <dbReference type="ARBA" id="ARBA00007376"/>
    </source>
</evidence>
<feature type="transmembrane region" description="Helical" evidence="13">
    <location>
        <begin position="180"/>
        <end position="205"/>
    </location>
</feature>
<feature type="transmembrane region" description="Helical" evidence="13">
    <location>
        <begin position="6"/>
        <end position="35"/>
    </location>
</feature>
<keyword evidence="15" id="KW-1185">Reference proteome</keyword>
<keyword evidence="10 12" id="KW-0807">Transducer</keyword>
<reference evidence="14" key="2">
    <citation type="submission" date="2025-09" db="UniProtKB">
        <authorList>
            <consortium name="Ensembl"/>
        </authorList>
    </citation>
    <scope>IDENTIFICATION</scope>
</reference>
<feature type="transmembrane region" description="Helical" evidence="13">
    <location>
        <begin position="47"/>
        <end position="69"/>
    </location>
</feature>
<dbReference type="Proteomes" id="UP000694421">
    <property type="component" value="Unplaced"/>
</dbReference>
<dbReference type="GO" id="GO:0033038">
    <property type="term" value="F:bitter taste receptor activity"/>
    <property type="evidence" value="ECO:0007669"/>
    <property type="project" value="InterPro"/>
</dbReference>
<dbReference type="GO" id="GO:0016020">
    <property type="term" value="C:membrane"/>
    <property type="evidence" value="ECO:0007669"/>
    <property type="project" value="UniProtKB-SubCell"/>
</dbReference>
<dbReference type="OMA" id="HESAVWM"/>
<evidence type="ECO:0000313" key="15">
    <source>
        <dbReference type="Proteomes" id="UP000694421"/>
    </source>
</evidence>
<feature type="transmembrane region" description="Helical" evidence="13">
    <location>
        <begin position="89"/>
        <end position="110"/>
    </location>
</feature>
<evidence type="ECO:0000256" key="13">
    <source>
        <dbReference type="SAM" id="Phobius"/>
    </source>
</evidence>
<proteinExistence type="inferred from homology"/>
<keyword evidence="3 12" id="KW-0919">Taste</keyword>
<dbReference type="PANTHER" id="PTHR11394">
    <property type="entry name" value="TASTE RECEPTOR TYPE 2"/>
    <property type="match status" value="1"/>
</dbReference>
<keyword evidence="7 12" id="KW-0297">G-protein coupled receptor</keyword>
<dbReference type="GO" id="GO:0004930">
    <property type="term" value="F:G protein-coupled receptor activity"/>
    <property type="evidence" value="ECO:0007669"/>
    <property type="project" value="UniProtKB-KW"/>
</dbReference>
<name>A0A8D0BMR3_SALMN</name>
<dbReference type="GeneTree" id="ENSGT01150000286961"/>
<dbReference type="FunFam" id="1.20.1070.10:FF:000055">
    <property type="entry name" value="Taste receptor type 2"/>
    <property type="match status" value="1"/>
</dbReference>
<evidence type="ECO:0000256" key="8">
    <source>
        <dbReference type="ARBA" id="ARBA00023136"/>
    </source>
</evidence>
<dbReference type="Ensembl" id="ENSSMRT00000012035.1">
    <property type="protein sequence ID" value="ENSSMRP00000010329.1"/>
    <property type="gene ID" value="ENSSMRG00000008197.1"/>
</dbReference>
<evidence type="ECO:0000256" key="1">
    <source>
        <dbReference type="ARBA" id="ARBA00004141"/>
    </source>
</evidence>
<evidence type="ECO:0000256" key="10">
    <source>
        <dbReference type="ARBA" id="ARBA00023224"/>
    </source>
</evidence>
<feature type="transmembrane region" description="Helical" evidence="13">
    <location>
        <begin position="226"/>
        <end position="248"/>
    </location>
</feature>
<comment type="subcellular location">
    <subcellularLocation>
        <location evidence="1 12">Membrane</location>
        <topology evidence="1 12">Multi-pass membrane protein</topology>
    </subcellularLocation>
</comment>
<dbReference type="Pfam" id="PF05296">
    <property type="entry name" value="TAS2R"/>
    <property type="match status" value="1"/>
</dbReference>
<keyword evidence="8 12" id="KW-0472">Membrane</keyword>
<protein>
    <recommendedName>
        <fullName evidence="12">Taste receptor type 2</fullName>
    </recommendedName>
</protein>
<accession>A0A8D0BMR3</accession>
<comment type="similarity">
    <text evidence="2 11">Belongs to the G-protein coupled receptor T2R family.</text>
</comment>
<dbReference type="AlphaFoldDB" id="A0A8D0BMR3"/>
<keyword evidence="4 12" id="KW-0716">Sensory transduction</keyword>
<keyword evidence="5 12" id="KW-0812">Transmembrane</keyword>
<sequence length="301" mass="33882">MASTKFILSLAAIADFVFCGLLSNGFITAVIITEWAKRRSLAACEQLLLSLGVSNIFATFGLSLCFYDWNTKIIFSNTLQLILYSNLSYFVFMRFWLTAWLCVFYCVKILNSTHSFFLWWKMRISRLVPRLIMGSCVVSFLASFFIALTISIQLQSNKTANVTNITKVGKMEELSKSANIFFLIIGSTCPLLVVFICSILVVASLCRHACKMSSKGSNLRNLQTEAHVKAAWTVLSLLVLYISFYLAQTLSSIPKFQKNLFSFLTCFIVMSIYSPVQAAILVLSNPKLKQTASRMLVRTKK</sequence>
<keyword evidence="9 12" id="KW-0675">Receptor</keyword>
<evidence type="ECO:0000256" key="4">
    <source>
        <dbReference type="ARBA" id="ARBA00022606"/>
    </source>
</evidence>
<dbReference type="InterPro" id="IPR007960">
    <property type="entry name" value="TAS2R"/>
</dbReference>
<feature type="transmembrane region" description="Helical" evidence="13">
    <location>
        <begin position="131"/>
        <end position="154"/>
    </location>
</feature>
<evidence type="ECO:0000256" key="3">
    <source>
        <dbReference type="ARBA" id="ARBA00022480"/>
    </source>
</evidence>
<dbReference type="PANTHER" id="PTHR11394:SF47">
    <property type="entry name" value="TASTE RECEPTOR TYPE 2 MEMBER 40"/>
    <property type="match status" value="1"/>
</dbReference>